<evidence type="ECO:0000313" key="2">
    <source>
        <dbReference type="Proteomes" id="UP000199167"/>
    </source>
</evidence>
<dbReference type="EMBL" id="FOIZ01000001">
    <property type="protein sequence ID" value="SEW18342.1"/>
    <property type="molecule type" value="Genomic_DNA"/>
</dbReference>
<protein>
    <submittedName>
        <fullName evidence="1">Uncharacterized protein</fullName>
    </submittedName>
</protein>
<evidence type="ECO:0000313" key="1">
    <source>
        <dbReference type="EMBL" id="SEW18342.1"/>
    </source>
</evidence>
<proteinExistence type="predicted"/>
<gene>
    <name evidence="1" type="ORF">SAMN04488515_1457</name>
</gene>
<keyword evidence="2" id="KW-1185">Reference proteome</keyword>
<dbReference type="Proteomes" id="UP000199167">
    <property type="component" value="Unassembled WGS sequence"/>
</dbReference>
<reference evidence="1 2" key="1">
    <citation type="submission" date="2016-10" db="EMBL/GenBank/DDBJ databases">
        <authorList>
            <person name="de Groot N.N."/>
        </authorList>
    </citation>
    <scope>NUCLEOTIDE SEQUENCE [LARGE SCALE GENOMIC DNA]</scope>
    <source>
        <strain evidence="1 2">DSM 17925</strain>
    </source>
</reference>
<sequence length="303" mass="33878">MDVSLRTKGGHRVRIVERPGEWMEDRDLEALCADLRRIAAETLPADGLNYGVFAGDASTMKQVVITLVSRADGTPIAFNALVIMQIATVPAPTEVLHLGLVMIVPSERSQNLSWVLYGLTCFLILLRRQLRPIWVSNVTQVPAVVGMVSRMFSDVWPRPDQGRRSLTHLLLARRIMEEKRAVFGVGPDAEFDETRFVIKNAYTGGSDGLKKTFEEAPKHRQDAFNAFCAQELDYARGDDLLQLGRMDLAAMRTYLSQEVPKSALAGLLLTGAIVALRRVLLPVVYWADSTKRWSILRPFRDDA</sequence>
<accession>A0A1I0PV37</accession>
<organism evidence="1 2">
    <name type="scientific">Cognatiyoonia koreensis</name>
    <dbReference type="NCBI Taxonomy" id="364200"/>
    <lineage>
        <taxon>Bacteria</taxon>
        <taxon>Pseudomonadati</taxon>
        <taxon>Pseudomonadota</taxon>
        <taxon>Alphaproteobacteria</taxon>
        <taxon>Rhodobacterales</taxon>
        <taxon>Paracoccaceae</taxon>
        <taxon>Cognatiyoonia</taxon>
    </lineage>
</organism>
<name>A0A1I0PV37_9RHOB</name>
<dbReference type="STRING" id="364200.SAMN04488515_1457"/>
<dbReference type="AlphaFoldDB" id="A0A1I0PV37"/>